<keyword evidence="9" id="KW-0902">Two-component regulatory system</keyword>
<dbReference type="Proteomes" id="UP000500961">
    <property type="component" value="Chromosome"/>
</dbReference>
<evidence type="ECO:0000256" key="3">
    <source>
        <dbReference type="ARBA" id="ARBA00012438"/>
    </source>
</evidence>
<reference evidence="13 14" key="1">
    <citation type="submission" date="2019-07" db="EMBL/GenBank/DDBJ databases">
        <title>Thalassofilum flectens gen. nov., sp. nov., a novel moderate thermophilic anaerobe from a shallow sea hot spring in Kunashir Island (Russia), representing a new family in the order Bacteroidales, and proposal of Thalassofilacea fam. nov.</title>
        <authorList>
            <person name="Kochetkova T.V."/>
            <person name="Podosokorskaya O.A."/>
            <person name="Novikov A."/>
            <person name="Elcheninov A.G."/>
            <person name="Toshchakov S.V."/>
            <person name="Kublanov I.V."/>
        </authorList>
    </citation>
    <scope>NUCLEOTIDE SEQUENCE [LARGE SCALE GENOMIC DNA]</scope>
    <source>
        <strain evidence="13 14">38-H</strain>
    </source>
</reference>
<feature type="transmembrane region" description="Helical" evidence="10">
    <location>
        <begin position="280"/>
        <end position="303"/>
    </location>
</feature>
<dbReference type="KEGG" id="ttz:FHG85_11010"/>
<keyword evidence="14" id="KW-1185">Reference proteome</keyword>
<dbReference type="InterPro" id="IPR036097">
    <property type="entry name" value="HisK_dim/P_sf"/>
</dbReference>
<feature type="transmembrane region" description="Helical" evidence="10">
    <location>
        <begin position="214"/>
        <end position="232"/>
    </location>
</feature>
<feature type="transmembrane region" description="Helical" evidence="10">
    <location>
        <begin position="746"/>
        <end position="768"/>
    </location>
</feature>
<evidence type="ECO:0000256" key="1">
    <source>
        <dbReference type="ARBA" id="ARBA00000085"/>
    </source>
</evidence>
<dbReference type="GO" id="GO:0005524">
    <property type="term" value="F:ATP binding"/>
    <property type="evidence" value="ECO:0007669"/>
    <property type="project" value="UniProtKB-KW"/>
</dbReference>
<evidence type="ECO:0000256" key="2">
    <source>
        <dbReference type="ARBA" id="ARBA00004370"/>
    </source>
</evidence>
<dbReference type="InterPro" id="IPR005467">
    <property type="entry name" value="His_kinase_dom"/>
</dbReference>
<dbReference type="InterPro" id="IPR036890">
    <property type="entry name" value="HATPase_C_sf"/>
</dbReference>
<accession>A0A7D3XM03</accession>
<evidence type="ECO:0000259" key="12">
    <source>
        <dbReference type="PROSITE" id="PS50885"/>
    </source>
</evidence>
<feature type="domain" description="HAMP" evidence="12">
    <location>
        <begin position="938"/>
        <end position="990"/>
    </location>
</feature>
<dbReference type="GO" id="GO:0000155">
    <property type="term" value="F:phosphorelay sensor kinase activity"/>
    <property type="evidence" value="ECO:0007669"/>
    <property type="project" value="InterPro"/>
</dbReference>
<sequence>MKFKKRTIYPITTLAVAIFLLLISEIALKQFRYAHLIFIKKHKVEKLIDNRINEAKSHAARILKQIDSSCNAKTFELALNQIKSLPENEKFDLLIFKNRKICFWSTNNTIDLPTNFSEKAQLVMINSKYYFTLWQNTTNTSIIACILIPVKTEFQYQNRYLVNEYEESFKDLNGFHLEKSIESVCIPLRPNMTDPLYLIPDESKSVIGKNNLKIWLRYLSVLLFIISLYLGLSIAKLRPTHKTVIFTSIIILLRLIWLKTPFPGKIPGALFEPELYAHTWYNSSLGDFFINSLFVFLIVTYAFKLLGKLNAGRLETFIQKIRAIVFAVITISLYSLAHAAVFSLANHSTIPLGTSNIFELNKYSLLGYVSISLLILSAILANILWLKIHKNSHSNRAARFGYLAALVLTLLIIIIIDFNFISLLGITFAAIIPISLYLSYWKKGNSISIKSLLFWASIISIYLTLTINYYSKQKENAVRKVLAVNLSSERDPLAEVLLPKVYQNLLTDSYARACVKDISNKDVELYDYLKRNYFKDYLNRYDLAATVCLSNSLIPNEVGENINCNSFFQSLIDRYGIILPSSRFYFLSTQTGFITYIGIISYRFEDETRNLYIELNSRPNWEVLGYPELLIEGNSKKQQLNEYSWAKYHNGHLITKSGAYDFMLHIPLNEAGEGTYSQYDENGYNHIAYKPNKNDLVIISKPIPKALNSTASFAYILLFFLFLFAILLPLLGINTISLQSSLKNKIGWAMVITITLSMVLVAAATIHYNIKSFNERNKSALSEKLQSLQFELEYFIPLMTGETKDISLLNERLISLSNTFYSDINIYDTLGTLLATSRYEIFEKQLLGKRMNPTAWYQLYHKHKPRFITNESIGKANYLSAYVPIISPQGNNIAYLNLPYFTKQEELRRELYNIVVAIINIFALLALLSISAVVAITSSLTKPLELIRASMSRVNITGNNATIKYSGNDEVGQLIAEYNRMVQELAQSAEELARSQRESAWREMAKQIAHEVKNPLTPIKLSLQYLVKAKKENLPNWDERFNAFAQSLSEQIDALTVIANEFSSFAKLPSAKPEPVNALSIIKDVINLHSGFNNVTINLKVEPNINPIINVDKDQIIRVFNNLIKNAIQSIERGKMGLIEVTMSYTQEQMVRIDIADNGIGIPKEAISKIFTPNFTTKSGGTGLGLAISREIVINFGGRIYFQTEENKGTTFTVELPLYTQEDN</sequence>
<dbReference type="SUPFAM" id="SSF55874">
    <property type="entry name" value="ATPase domain of HSP90 chaperone/DNA topoisomerase II/histidine kinase"/>
    <property type="match status" value="1"/>
</dbReference>
<dbReference type="SMART" id="SM00387">
    <property type="entry name" value="HATPase_c"/>
    <property type="match status" value="1"/>
</dbReference>
<dbReference type="PANTHER" id="PTHR43065">
    <property type="entry name" value="SENSOR HISTIDINE KINASE"/>
    <property type="match status" value="1"/>
</dbReference>
<keyword evidence="8" id="KW-0067">ATP-binding</keyword>
<organism evidence="13 14">
    <name type="scientific">Tenuifilum thalassicum</name>
    <dbReference type="NCBI Taxonomy" id="2590900"/>
    <lineage>
        <taxon>Bacteria</taxon>
        <taxon>Pseudomonadati</taxon>
        <taxon>Bacteroidota</taxon>
        <taxon>Bacteroidia</taxon>
        <taxon>Bacteroidales</taxon>
        <taxon>Tenuifilaceae</taxon>
        <taxon>Tenuifilum</taxon>
    </lineage>
</organism>
<dbReference type="InterPro" id="IPR003594">
    <property type="entry name" value="HATPase_dom"/>
</dbReference>
<dbReference type="CDD" id="cd00075">
    <property type="entry name" value="HATPase"/>
    <property type="match status" value="1"/>
</dbReference>
<evidence type="ECO:0000256" key="5">
    <source>
        <dbReference type="ARBA" id="ARBA00022679"/>
    </source>
</evidence>
<evidence type="ECO:0000256" key="6">
    <source>
        <dbReference type="ARBA" id="ARBA00022741"/>
    </source>
</evidence>
<evidence type="ECO:0000256" key="4">
    <source>
        <dbReference type="ARBA" id="ARBA00022553"/>
    </source>
</evidence>
<dbReference type="InterPro" id="IPR003660">
    <property type="entry name" value="HAMP_dom"/>
</dbReference>
<dbReference type="InterPro" id="IPR003661">
    <property type="entry name" value="HisK_dim/P_dom"/>
</dbReference>
<feature type="transmembrane region" description="Helical" evidence="10">
    <location>
        <begin position="244"/>
        <end position="260"/>
    </location>
</feature>
<feature type="transmembrane region" description="Helical" evidence="10">
    <location>
        <begin position="365"/>
        <end position="385"/>
    </location>
</feature>
<dbReference type="RefSeq" id="WP_173075852.1">
    <property type="nucleotide sequence ID" value="NZ_CP041345.1"/>
</dbReference>
<feature type="transmembrane region" description="Helical" evidence="10">
    <location>
        <begin position="452"/>
        <end position="470"/>
    </location>
</feature>
<evidence type="ECO:0000313" key="13">
    <source>
        <dbReference type="EMBL" id="QKG80770.1"/>
    </source>
</evidence>
<dbReference type="PANTHER" id="PTHR43065:SF46">
    <property type="entry name" value="C4-DICARBOXYLATE TRANSPORT SENSOR PROTEIN DCTB"/>
    <property type="match status" value="1"/>
</dbReference>
<feature type="transmembrane region" description="Helical" evidence="10">
    <location>
        <begin position="324"/>
        <end position="345"/>
    </location>
</feature>
<dbReference type="InterPro" id="IPR004358">
    <property type="entry name" value="Sig_transdc_His_kin-like_C"/>
</dbReference>
<keyword evidence="10" id="KW-1133">Transmembrane helix</keyword>
<evidence type="ECO:0000256" key="7">
    <source>
        <dbReference type="ARBA" id="ARBA00022777"/>
    </source>
</evidence>
<dbReference type="SUPFAM" id="SSF47384">
    <property type="entry name" value="Homodimeric domain of signal transducing histidine kinase"/>
    <property type="match status" value="1"/>
</dbReference>
<dbReference type="PROSITE" id="PS50109">
    <property type="entry name" value="HIS_KIN"/>
    <property type="match status" value="1"/>
</dbReference>
<feature type="transmembrane region" description="Helical" evidence="10">
    <location>
        <begin position="713"/>
        <end position="734"/>
    </location>
</feature>
<name>A0A7D3XM03_9BACT</name>
<dbReference type="PRINTS" id="PR00344">
    <property type="entry name" value="BCTRLSENSOR"/>
</dbReference>
<dbReference type="Gene3D" id="6.10.340.10">
    <property type="match status" value="1"/>
</dbReference>
<keyword evidence="10" id="KW-0472">Membrane</keyword>
<proteinExistence type="predicted"/>
<dbReference type="CDD" id="cd06225">
    <property type="entry name" value="HAMP"/>
    <property type="match status" value="1"/>
</dbReference>
<protein>
    <recommendedName>
        <fullName evidence="3">histidine kinase</fullName>
        <ecNumber evidence="3">2.7.13.3</ecNumber>
    </recommendedName>
</protein>
<dbReference type="EMBL" id="CP041345">
    <property type="protein sequence ID" value="QKG80770.1"/>
    <property type="molecule type" value="Genomic_DNA"/>
</dbReference>
<comment type="catalytic activity">
    <reaction evidence="1">
        <text>ATP + protein L-histidine = ADP + protein N-phospho-L-histidine.</text>
        <dbReference type="EC" id="2.7.13.3"/>
    </reaction>
</comment>
<evidence type="ECO:0000259" key="11">
    <source>
        <dbReference type="PROSITE" id="PS50109"/>
    </source>
</evidence>
<evidence type="ECO:0000256" key="9">
    <source>
        <dbReference type="ARBA" id="ARBA00023012"/>
    </source>
</evidence>
<evidence type="ECO:0000313" key="14">
    <source>
        <dbReference type="Proteomes" id="UP000500961"/>
    </source>
</evidence>
<keyword evidence="6" id="KW-0547">Nucleotide-binding</keyword>
<dbReference type="AlphaFoldDB" id="A0A7D3XM03"/>
<keyword evidence="5" id="KW-0808">Transferase</keyword>
<dbReference type="GO" id="GO:0016020">
    <property type="term" value="C:membrane"/>
    <property type="evidence" value="ECO:0007669"/>
    <property type="project" value="UniProtKB-SubCell"/>
</dbReference>
<dbReference type="SMART" id="SM00388">
    <property type="entry name" value="HisKA"/>
    <property type="match status" value="1"/>
</dbReference>
<dbReference type="EC" id="2.7.13.3" evidence="3"/>
<dbReference type="Gene3D" id="1.10.287.130">
    <property type="match status" value="1"/>
</dbReference>
<dbReference type="SMART" id="SM00304">
    <property type="entry name" value="HAMP"/>
    <property type="match status" value="1"/>
</dbReference>
<feature type="domain" description="Histidine kinase" evidence="11">
    <location>
        <begin position="1007"/>
        <end position="1220"/>
    </location>
</feature>
<feature type="transmembrane region" description="Helical" evidence="10">
    <location>
        <begin position="911"/>
        <end position="936"/>
    </location>
</feature>
<dbReference type="Pfam" id="PF02518">
    <property type="entry name" value="HATPase_c"/>
    <property type="match status" value="1"/>
</dbReference>
<dbReference type="SUPFAM" id="SSF158472">
    <property type="entry name" value="HAMP domain-like"/>
    <property type="match status" value="1"/>
</dbReference>
<dbReference type="PROSITE" id="PS50885">
    <property type="entry name" value="HAMP"/>
    <property type="match status" value="1"/>
</dbReference>
<feature type="transmembrane region" description="Helical" evidence="10">
    <location>
        <begin position="397"/>
        <end position="416"/>
    </location>
</feature>
<keyword evidence="7 13" id="KW-0418">Kinase</keyword>
<keyword evidence="4" id="KW-0597">Phosphoprotein</keyword>
<evidence type="ECO:0000256" key="8">
    <source>
        <dbReference type="ARBA" id="ARBA00022840"/>
    </source>
</evidence>
<gene>
    <name evidence="13" type="ORF">FHG85_11010</name>
</gene>
<dbReference type="CDD" id="cd00082">
    <property type="entry name" value="HisKA"/>
    <property type="match status" value="1"/>
</dbReference>
<comment type="subcellular location">
    <subcellularLocation>
        <location evidence="2">Membrane</location>
    </subcellularLocation>
</comment>
<dbReference type="Gene3D" id="3.30.565.10">
    <property type="entry name" value="Histidine kinase-like ATPase, C-terminal domain"/>
    <property type="match status" value="1"/>
</dbReference>
<keyword evidence="10" id="KW-0812">Transmembrane</keyword>
<dbReference type="Pfam" id="PF00672">
    <property type="entry name" value="HAMP"/>
    <property type="match status" value="1"/>
</dbReference>
<evidence type="ECO:0000256" key="10">
    <source>
        <dbReference type="SAM" id="Phobius"/>
    </source>
</evidence>